<dbReference type="GO" id="GO:0005886">
    <property type="term" value="C:plasma membrane"/>
    <property type="evidence" value="ECO:0007669"/>
    <property type="project" value="TreeGrafter"/>
</dbReference>
<evidence type="ECO:0000256" key="17">
    <source>
        <dbReference type="SAM" id="Phobius"/>
    </source>
</evidence>
<sequence>MGDALRDRLSDRGSIPLRSIYGTSRKDSIYAAFREFFLLSLLLVDIRKFFADTESDGDRMKKTLLNRKKQNKKADYYDYNLVAVIVLLVCFGLVMLYSTSSYMAEVNYGNDMFYFKKQALISAACLIGALFISKILDYHILLPFTTALYVASLILMGLVRTPLGHSSHGATRWLYIGPINFQPAELAKIAVIIMMAYMIGKMGRKVKTLKSCMILGLPGAGLALAAYILTDNLSTAMIILGITVGMVFVAHPDMRPFIAVAAAGVILIVIGVLFLVATTRDSDSFRVMRVLVWLQPEKYSDEGGYQTLQALYAIGSGGLFGRGLGNSIQKLGSVPEAQNDMIFSIICEELGIFGGIFVLALFGYLLYRLFFIAQNAPDLFGSLIVTGIFIHIALQVILNIAVVLNLMPNTGVTLPFISYGGTSIVFLMLEMAIALSVARQIKFQE</sequence>
<evidence type="ECO:0000256" key="13">
    <source>
        <dbReference type="ARBA" id="ARBA00041418"/>
    </source>
</evidence>
<gene>
    <name evidence="18" type="primary">ftsW_1</name>
    <name evidence="18" type="ORF">RSSSTS7063_02435</name>
</gene>
<evidence type="ECO:0000256" key="14">
    <source>
        <dbReference type="ARBA" id="ARBA00044770"/>
    </source>
</evidence>
<keyword evidence="5" id="KW-0133">Cell shape</keyword>
<feature type="transmembrane region" description="Helical" evidence="17">
    <location>
        <begin position="379"/>
        <end position="404"/>
    </location>
</feature>
<keyword evidence="7 17" id="KW-1133">Transmembrane helix</keyword>
<reference evidence="18 19" key="1">
    <citation type="submission" date="2019-07" db="EMBL/GenBank/DDBJ databases">
        <authorList>
            <person name="Hibberd C M."/>
            <person name="Gehrig L. J."/>
            <person name="Chang H.-W."/>
            <person name="Venkatesh S."/>
        </authorList>
    </citation>
    <scope>NUCLEOTIDE SEQUENCE [LARGE SCALE GENOMIC DNA]</scope>
    <source>
        <strain evidence="18">Blautia_luti_SSTS_Bg7063</strain>
    </source>
</reference>
<evidence type="ECO:0000256" key="15">
    <source>
        <dbReference type="ARBA" id="ARBA00049902"/>
    </source>
</evidence>
<dbReference type="GO" id="GO:0015648">
    <property type="term" value="F:lipid-linked peptidoglycan transporter activity"/>
    <property type="evidence" value="ECO:0007669"/>
    <property type="project" value="TreeGrafter"/>
</dbReference>
<dbReference type="GO" id="GO:0009252">
    <property type="term" value="P:peptidoglycan biosynthetic process"/>
    <property type="evidence" value="ECO:0007669"/>
    <property type="project" value="UniProtKB-KW"/>
</dbReference>
<comment type="catalytic activity">
    <reaction evidence="15">
        <text>[GlcNAc-(1-&gt;4)-Mur2Ac(oyl-L-Ala-gamma-D-Glu-L-Lys-D-Ala-D-Ala)](n)-di-trans,octa-cis-undecaprenyl diphosphate + beta-D-GlcNAc-(1-&gt;4)-Mur2Ac(oyl-L-Ala-gamma-D-Glu-L-Lys-D-Ala-D-Ala)-di-trans,octa-cis-undecaprenyl diphosphate = [GlcNAc-(1-&gt;4)-Mur2Ac(oyl-L-Ala-gamma-D-Glu-L-Lys-D-Ala-D-Ala)](n+1)-di-trans,octa-cis-undecaprenyl diphosphate + di-trans,octa-cis-undecaprenyl diphosphate + H(+)</text>
        <dbReference type="Rhea" id="RHEA:23708"/>
        <dbReference type="Rhea" id="RHEA-COMP:9602"/>
        <dbReference type="Rhea" id="RHEA-COMP:9603"/>
        <dbReference type="ChEBI" id="CHEBI:15378"/>
        <dbReference type="ChEBI" id="CHEBI:58405"/>
        <dbReference type="ChEBI" id="CHEBI:60033"/>
        <dbReference type="ChEBI" id="CHEBI:78435"/>
        <dbReference type="EC" id="2.4.99.28"/>
    </reaction>
</comment>
<evidence type="ECO:0000256" key="6">
    <source>
        <dbReference type="ARBA" id="ARBA00022984"/>
    </source>
</evidence>
<keyword evidence="8 17" id="KW-0472">Membrane</keyword>
<feature type="transmembrane region" description="Helical" evidence="17">
    <location>
        <begin position="212"/>
        <end position="229"/>
    </location>
</feature>
<evidence type="ECO:0000256" key="9">
    <source>
        <dbReference type="ARBA" id="ARBA00032370"/>
    </source>
</evidence>
<dbReference type="EMBL" id="CABHNW010000020">
    <property type="protein sequence ID" value="VUX32346.1"/>
    <property type="molecule type" value="Genomic_DNA"/>
</dbReference>
<evidence type="ECO:0000313" key="18">
    <source>
        <dbReference type="EMBL" id="VUX32346.1"/>
    </source>
</evidence>
<feature type="transmembrane region" description="Helical" evidence="17">
    <location>
        <begin position="76"/>
        <end position="97"/>
    </location>
</feature>
<dbReference type="GO" id="GO:0032153">
    <property type="term" value="C:cell division site"/>
    <property type="evidence" value="ECO:0007669"/>
    <property type="project" value="TreeGrafter"/>
</dbReference>
<dbReference type="EC" id="2.4.99.28" evidence="14"/>
<dbReference type="Proteomes" id="UP000408482">
    <property type="component" value="Unassembled WGS sequence"/>
</dbReference>
<proteinExistence type="inferred from homology"/>
<evidence type="ECO:0000256" key="2">
    <source>
        <dbReference type="ARBA" id="ARBA00022676"/>
    </source>
</evidence>
<dbReference type="InterPro" id="IPR001182">
    <property type="entry name" value="FtsW/RodA"/>
</dbReference>
<organism evidence="18 19">
    <name type="scientific">Blautia luti</name>
    <dbReference type="NCBI Taxonomy" id="89014"/>
    <lineage>
        <taxon>Bacteria</taxon>
        <taxon>Bacillati</taxon>
        <taxon>Bacillota</taxon>
        <taxon>Clostridia</taxon>
        <taxon>Lachnospirales</taxon>
        <taxon>Lachnospiraceae</taxon>
        <taxon>Blautia</taxon>
    </lineage>
</organism>
<evidence type="ECO:0000256" key="4">
    <source>
        <dbReference type="ARBA" id="ARBA00022692"/>
    </source>
</evidence>
<keyword evidence="3" id="KW-0808">Transferase</keyword>
<dbReference type="Pfam" id="PF01098">
    <property type="entry name" value="FTSW_RODA_SPOVE"/>
    <property type="match status" value="1"/>
</dbReference>
<comment type="subcellular location">
    <subcellularLocation>
        <location evidence="1">Membrane</location>
        <topology evidence="1">Multi-pass membrane protein</topology>
    </subcellularLocation>
</comment>
<dbReference type="PANTHER" id="PTHR30474">
    <property type="entry name" value="CELL CYCLE PROTEIN"/>
    <property type="match status" value="1"/>
</dbReference>
<dbReference type="GO" id="GO:0008360">
    <property type="term" value="P:regulation of cell shape"/>
    <property type="evidence" value="ECO:0007669"/>
    <property type="project" value="UniProtKB-KW"/>
</dbReference>
<evidence type="ECO:0000256" key="10">
    <source>
        <dbReference type="ARBA" id="ARBA00033270"/>
    </source>
</evidence>
<feature type="transmembrane region" description="Helical" evidence="17">
    <location>
        <begin position="117"/>
        <end position="133"/>
    </location>
</feature>
<evidence type="ECO:0000313" key="19">
    <source>
        <dbReference type="Proteomes" id="UP000408482"/>
    </source>
</evidence>
<feature type="transmembrane region" description="Helical" evidence="17">
    <location>
        <begin position="416"/>
        <end position="438"/>
    </location>
</feature>
<dbReference type="PANTHER" id="PTHR30474:SF2">
    <property type="entry name" value="PEPTIDOGLYCAN GLYCOSYLTRANSFERASE FTSW-RELATED"/>
    <property type="match status" value="1"/>
</dbReference>
<evidence type="ECO:0000256" key="11">
    <source>
        <dbReference type="ARBA" id="ARBA00038053"/>
    </source>
</evidence>
<feature type="transmembrane region" description="Helical" evidence="17">
    <location>
        <begin position="257"/>
        <end position="277"/>
    </location>
</feature>
<evidence type="ECO:0000256" key="16">
    <source>
        <dbReference type="ARBA" id="ARBA00049966"/>
    </source>
</evidence>
<evidence type="ECO:0000256" key="1">
    <source>
        <dbReference type="ARBA" id="ARBA00004141"/>
    </source>
</evidence>
<dbReference type="AlphaFoldDB" id="A0A564VI91"/>
<accession>A0A564VI91</accession>
<feature type="transmembrane region" description="Helical" evidence="17">
    <location>
        <begin position="179"/>
        <end position="200"/>
    </location>
</feature>
<feature type="transmembrane region" description="Helical" evidence="17">
    <location>
        <begin position="235"/>
        <end position="250"/>
    </location>
</feature>
<feature type="transmembrane region" description="Helical" evidence="17">
    <location>
        <begin position="341"/>
        <end position="367"/>
    </location>
</feature>
<comment type="function">
    <text evidence="16">Peptidoglycan polymerase that is essential for cell division.</text>
</comment>
<protein>
    <recommendedName>
        <fullName evidence="12">Probable peptidoglycan glycosyltransferase FtsW</fullName>
        <ecNumber evidence="14">2.4.99.28</ecNumber>
    </recommendedName>
    <alternativeName>
        <fullName evidence="13">Cell division protein FtsW</fullName>
    </alternativeName>
    <alternativeName>
        <fullName evidence="10">Cell wall polymerase</fullName>
    </alternativeName>
    <alternativeName>
        <fullName evidence="9">Peptidoglycan polymerase</fullName>
    </alternativeName>
</protein>
<evidence type="ECO:0000256" key="3">
    <source>
        <dbReference type="ARBA" id="ARBA00022679"/>
    </source>
</evidence>
<keyword evidence="4 17" id="KW-0812">Transmembrane</keyword>
<name>A0A564VI91_9FIRM</name>
<keyword evidence="19" id="KW-1185">Reference proteome</keyword>
<dbReference type="GO" id="GO:0008955">
    <property type="term" value="F:peptidoglycan glycosyltransferase activity"/>
    <property type="evidence" value="ECO:0007669"/>
    <property type="project" value="UniProtKB-EC"/>
</dbReference>
<keyword evidence="6" id="KW-0573">Peptidoglycan synthesis</keyword>
<feature type="transmembrane region" description="Helical" evidence="17">
    <location>
        <begin position="140"/>
        <end position="159"/>
    </location>
</feature>
<keyword evidence="2" id="KW-0328">Glycosyltransferase</keyword>
<evidence type="ECO:0000256" key="5">
    <source>
        <dbReference type="ARBA" id="ARBA00022960"/>
    </source>
</evidence>
<dbReference type="GO" id="GO:0051301">
    <property type="term" value="P:cell division"/>
    <property type="evidence" value="ECO:0007669"/>
    <property type="project" value="InterPro"/>
</dbReference>
<evidence type="ECO:0000256" key="7">
    <source>
        <dbReference type="ARBA" id="ARBA00022989"/>
    </source>
</evidence>
<comment type="similarity">
    <text evidence="11">Belongs to the SEDS family. FtsW subfamily.</text>
</comment>
<evidence type="ECO:0000256" key="8">
    <source>
        <dbReference type="ARBA" id="ARBA00023136"/>
    </source>
</evidence>
<evidence type="ECO:0000256" key="12">
    <source>
        <dbReference type="ARBA" id="ARBA00041185"/>
    </source>
</evidence>